<dbReference type="PANTHER" id="PTHR43194:SF2">
    <property type="entry name" value="PEROXISOMAL MEMBRANE PROTEIN LPX1"/>
    <property type="match status" value="1"/>
</dbReference>
<protein>
    <submittedName>
        <fullName evidence="2">Pimeloyl-ACP methyl ester carboxylesterase</fullName>
    </submittedName>
</protein>
<reference evidence="2 3" key="1">
    <citation type="submission" date="2021-03" db="EMBL/GenBank/DDBJ databases">
        <title>Sequencing the genomes of 1000 actinobacteria strains.</title>
        <authorList>
            <person name="Klenk H.-P."/>
        </authorList>
    </citation>
    <scope>NUCLEOTIDE SEQUENCE [LARGE SCALE GENOMIC DNA]</scope>
    <source>
        <strain evidence="2 3">DSM 44580</strain>
    </source>
</reference>
<evidence type="ECO:0000259" key="1">
    <source>
        <dbReference type="Pfam" id="PF12697"/>
    </source>
</evidence>
<comment type="caution">
    <text evidence="2">The sequence shown here is derived from an EMBL/GenBank/DDBJ whole genome shotgun (WGS) entry which is preliminary data.</text>
</comment>
<gene>
    <name evidence="2" type="ORF">JOF53_004112</name>
</gene>
<sequence length="275" mass="30301">MSTKTADTVLLIHGLWLTPKSWDGWVARFTEQGYRVLTPGWPGVTTPEEVNADPARLDGLGITEIVDHYAGIIDGLDRQPILMGHSFGGLIVQMLLDRGYGAAGVAIHSGAPKGVWRLPLPTLRSGLPVLGNPFNVRRSVPLNEKQFRYSFGNLLSVEESRRTWQEQAIPGPGRPYFQAALANLNPRAVTTIDRRNPDRAPLLVVGGGRDHVVTASYSRANYRVQRHNPNLTEYLEYPERGHLTASDPGWEEVADTTLAWAVRNQRASVNLAPAS</sequence>
<organism evidence="2 3">
    <name type="scientific">Crossiella equi</name>
    <dbReference type="NCBI Taxonomy" id="130796"/>
    <lineage>
        <taxon>Bacteria</taxon>
        <taxon>Bacillati</taxon>
        <taxon>Actinomycetota</taxon>
        <taxon>Actinomycetes</taxon>
        <taxon>Pseudonocardiales</taxon>
        <taxon>Pseudonocardiaceae</taxon>
        <taxon>Crossiella</taxon>
    </lineage>
</organism>
<keyword evidence="3" id="KW-1185">Reference proteome</keyword>
<dbReference type="SUPFAM" id="SSF53474">
    <property type="entry name" value="alpha/beta-Hydrolases"/>
    <property type="match status" value="1"/>
</dbReference>
<proteinExistence type="predicted"/>
<dbReference type="Proteomes" id="UP001519363">
    <property type="component" value="Unassembled WGS sequence"/>
</dbReference>
<dbReference type="Gene3D" id="3.40.50.1820">
    <property type="entry name" value="alpha/beta hydrolase"/>
    <property type="match status" value="1"/>
</dbReference>
<dbReference type="Pfam" id="PF12697">
    <property type="entry name" value="Abhydrolase_6"/>
    <property type="match status" value="1"/>
</dbReference>
<name>A0ABS5AHT2_9PSEU</name>
<dbReference type="InterPro" id="IPR029058">
    <property type="entry name" value="AB_hydrolase_fold"/>
</dbReference>
<dbReference type="InterPro" id="IPR050228">
    <property type="entry name" value="Carboxylesterase_BioH"/>
</dbReference>
<feature type="domain" description="AB hydrolase-1" evidence="1">
    <location>
        <begin position="9"/>
        <end position="254"/>
    </location>
</feature>
<accession>A0ABS5AHT2</accession>
<dbReference type="EMBL" id="JAGIOO010000001">
    <property type="protein sequence ID" value="MBP2475240.1"/>
    <property type="molecule type" value="Genomic_DNA"/>
</dbReference>
<dbReference type="RefSeq" id="WP_086782824.1">
    <property type="nucleotide sequence ID" value="NZ_JAGIOO010000001.1"/>
</dbReference>
<evidence type="ECO:0000313" key="3">
    <source>
        <dbReference type="Proteomes" id="UP001519363"/>
    </source>
</evidence>
<evidence type="ECO:0000313" key="2">
    <source>
        <dbReference type="EMBL" id="MBP2475240.1"/>
    </source>
</evidence>
<dbReference type="PANTHER" id="PTHR43194">
    <property type="entry name" value="HYDROLASE ALPHA/BETA FOLD FAMILY"/>
    <property type="match status" value="1"/>
</dbReference>
<dbReference type="InterPro" id="IPR000073">
    <property type="entry name" value="AB_hydrolase_1"/>
</dbReference>